<evidence type="ECO:0000256" key="2">
    <source>
        <dbReference type="ARBA" id="ARBA00022722"/>
    </source>
</evidence>
<dbReference type="NCBIfam" id="NF003765">
    <property type="entry name" value="PRK05359.1"/>
    <property type="match status" value="1"/>
</dbReference>
<reference evidence="6" key="1">
    <citation type="submission" date="2022-11" db="EMBL/GenBank/DDBJ databases">
        <title>Genome Sequence of Cubamyces cubensis.</title>
        <authorList>
            <person name="Buettner E."/>
        </authorList>
    </citation>
    <scope>NUCLEOTIDE SEQUENCE</scope>
    <source>
        <strain evidence="6">MPL-01</strain>
    </source>
</reference>
<dbReference type="Pfam" id="PF00929">
    <property type="entry name" value="RNase_T"/>
    <property type="match status" value="1"/>
</dbReference>
<dbReference type="EMBL" id="JAPEVG010000094">
    <property type="protein sequence ID" value="KAJ8483421.1"/>
    <property type="molecule type" value="Genomic_DNA"/>
</dbReference>
<dbReference type="SMART" id="SM00479">
    <property type="entry name" value="EXOIII"/>
    <property type="match status" value="1"/>
</dbReference>
<protein>
    <recommendedName>
        <fullName evidence="5">Exonuclease domain-containing protein</fullName>
    </recommendedName>
</protein>
<dbReference type="AlphaFoldDB" id="A0AAD7TVL0"/>
<gene>
    <name evidence="6" type="ORF">ONZ51_g4703</name>
</gene>
<dbReference type="GO" id="GO:0005739">
    <property type="term" value="C:mitochondrion"/>
    <property type="evidence" value="ECO:0007669"/>
    <property type="project" value="TreeGrafter"/>
</dbReference>
<dbReference type="InterPro" id="IPR036397">
    <property type="entry name" value="RNaseH_sf"/>
</dbReference>
<evidence type="ECO:0000313" key="7">
    <source>
        <dbReference type="Proteomes" id="UP001215151"/>
    </source>
</evidence>
<dbReference type="FunFam" id="3.30.420.10:FF:000003">
    <property type="entry name" value="Oligoribonuclease"/>
    <property type="match status" value="1"/>
</dbReference>
<evidence type="ECO:0000313" key="6">
    <source>
        <dbReference type="EMBL" id="KAJ8483421.1"/>
    </source>
</evidence>
<dbReference type="SUPFAM" id="SSF53098">
    <property type="entry name" value="Ribonuclease H-like"/>
    <property type="match status" value="1"/>
</dbReference>
<name>A0AAD7TVL0_9APHY</name>
<dbReference type="PANTHER" id="PTHR11046:SF0">
    <property type="entry name" value="OLIGORIBONUCLEASE, MITOCHONDRIAL"/>
    <property type="match status" value="1"/>
</dbReference>
<keyword evidence="2" id="KW-0540">Nuclease</keyword>
<evidence type="ECO:0000256" key="4">
    <source>
        <dbReference type="ARBA" id="ARBA00022839"/>
    </source>
</evidence>
<proteinExistence type="inferred from homology"/>
<dbReference type="GO" id="GO:0003676">
    <property type="term" value="F:nucleic acid binding"/>
    <property type="evidence" value="ECO:0007669"/>
    <property type="project" value="InterPro"/>
</dbReference>
<keyword evidence="3" id="KW-0378">Hydrolase</keyword>
<dbReference type="Proteomes" id="UP001215151">
    <property type="component" value="Unassembled WGS sequence"/>
</dbReference>
<feature type="domain" description="Exonuclease" evidence="5">
    <location>
        <begin position="12"/>
        <end position="186"/>
    </location>
</feature>
<evidence type="ECO:0000256" key="1">
    <source>
        <dbReference type="ARBA" id="ARBA00009921"/>
    </source>
</evidence>
<evidence type="ECO:0000259" key="5">
    <source>
        <dbReference type="SMART" id="SM00479"/>
    </source>
</evidence>
<dbReference type="InterPro" id="IPR022894">
    <property type="entry name" value="Oligoribonuclease"/>
</dbReference>
<comment type="similarity">
    <text evidence="1">Belongs to the oligoribonuclease family.</text>
</comment>
<sequence>MEAKPLDWGAGPLVWIDCEMTGLDPRTDKILEIAVLITNGELEIVDEGIEYVIRTDKEVLDGMNEWCQKTHGSSGLTEACLESPYTKEFVQQQVLSYIKKWIPKERTGVLAGNSVHMDRAFLVGEMPDIVDWLHYRIVDVSSIKELARRWYRTTQSPSHVEPSHRALDDIKGSIRELQWYRQNLFLPPNLAPTVEIGRRY</sequence>
<dbReference type="CDD" id="cd06135">
    <property type="entry name" value="Orn"/>
    <property type="match status" value="1"/>
</dbReference>
<dbReference type="InterPro" id="IPR012337">
    <property type="entry name" value="RNaseH-like_sf"/>
</dbReference>
<dbReference type="PANTHER" id="PTHR11046">
    <property type="entry name" value="OLIGORIBONUCLEASE, MITOCHONDRIAL"/>
    <property type="match status" value="1"/>
</dbReference>
<dbReference type="InterPro" id="IPR013520">
    <property type="entry name" value="Ribonucl_H"/>
</dbReference>
<accession>A0AAD7TVL0</accession>
<dbReference type="GO" id="GO:0000175">
    <property type="term" value="F:3'-5'-RNA exonuclease activity"/>
    <property type="evidence" value="ECO:0007669"/>
    <property type="project" value="InterPro"/>
</dbReference>
<evidence type="ECO:0000256" key="3">
    <source>
        <dbReference type="ARBA" id="ARBA00022801"/>
    </source>
</evidence>
<keyword evidence="4" id="KW-0269">Exonuclease</keyword>
<keyword evidence="7" id="KW-1185">Reference proteome</keyword>
<dbReference type="Gene3D" id="3.30.420.10">
    <property type="entry name" value="Ribonuclease H-like superfamily/Ribonuclease H"/>
    <property type="match status" value="1"/>
</dbReference>
<organism evidence="6 7">
    <name type="scientific">Trametes cubensis</name>
    <dbReference type="NCBI Taxonomy" id="1111947"/>
    <lineage>
        <taxon>Eukaryota</taxon>
        <taxon>Fungi</taxon>
        <taxon>Dikarya</taxon>
        <taxon>Basidiomycota</taxon>
        <taxon>Agaricomycotina</taxon>
        <taxon>Agaricomycetes</taxon>
        <taxon>Polyporales</taxon>
        <taxon>Polyporaceae</taxon>
        <taxon>Trametes</taxon>
    </lineage>
</organism>
<comment type="caution">
    <text evidence="6">The sequence shown here is derived from an EMBL/GenBank/DDBJ whole genome shotgun (WGS) entry which is preliminary data.</text>
</comment>